<dbReference type="CDD" id="cd20612">
    <property type="entry name" value="CYP_LDS-like_C"/>
    <property type="match status" value="1"/>
</dbReference>
<keyword evidence="4" id="KW-0560">Oxidoreductase</keyword>
<dbReference type="SUPFAM" id="SSF48264">
    <property type="entry name" value="Cytochrome P450"/>
    <property type="match status" value="1"/>
</dbReference>
<dbReference type="PROSITE" id="PS50292">
    <property type="entry name" value="PEROXIDASE_3"/>
    <property type="match status" value="1"/>
</dbReference>
<feature type="binding site" description="axial binding residue" evidence="6">
    <location>
        <position position="525"/>
    </location>
    <ligand>
        <name>heme b</name>
        <dbReference type="ChEBI" id="CHEBI:60344"/>
    </ligand>
    <ligandPart>
        <name>Fe</name>
        <dbReference type="ChEBI" id="CHEBI:18248"/>
    </ligandPart>
</feature>
<dbReference type="GO" id="GO:0043386">
    <property type="term" value="P:mycotoxin biosynthetic process"/>
    <property type="evidence" value="ECO:0007669"/>
    <property type="project" value="UniProtKB-ARBA"/>
</dbReference>
<evidence type="ECO:0000256" key="4">
    <source>
        <dbReference type="ARBA" id="ARBA00023002"/>
    </source>
</evidence>
<dbReference type="PANTHER" id="PTHR11903:SF13">
    <property type="entry name" value="LINOLEATE 10R-LIPOXYGENASE"/>
    <property type="match status" value="1"/>
</dbReference>
<evidence type="ECO:0000256" key="8">
    <source>
        <dbReference type="SAM" id="Phobius"/>
    </source>
</evidence>
<dbReference type="Gene3D" id="1.10.640.10">
    <property type="entry name" value="Haem peroxidase domain superfamily, animal type"/>
    <property type="match status" value="1"/>
</dbReference>
<keyword evidence="8" id="KW-0472">Membrane</keyword>
<dbReference type="Pfam" id="PF03098">
    <property type="entry name" value="An_peroxidase"/>
    <property type="match status" value="1"/>
</dbReference>
<dbReference type="GO" id="GO:0020037">
    <property type="term" value="F:heme binding"/>
    <property type="evidence" value="ECO:0007669"/>
    <property type="project" value="InterPro"/>
</dbReference>
<dbReference type="InterPro" id="IPR050783">
    <property type="entry name" value="Oxylipin_biosynth_metab"/>
</dbReference>
<dbReference type="EMBL" id="JAQJAC010000009">
    <property type="protein sequence ID" value="KAJ5572623.1"/>
    <property type="molecule type" value="Genomic_DNA"/>
</dbReference>
<keyword evidence="5 6" id="KW-0408">Iron</keyword>
<dbReference type="GO" id="GO:0016705">
    <property type="term" value="F:oxidoreductase activity, acting on paired donors, with incorporation or reduction of molecular oxygen"/>
    <property type="evidence" value="ECO:0007669"/>
    <property type="project" value="InterPro"/>
</dbReference>
<reference evidence="9 10" key="1">
    <citation type="journal article" date="2023" name="IMA Fungus">
        <title>Comparative genomic study of the Penicillium genus elucidates a diverse pangenome and 15 lateral gene transfer events.</title>
        <authorList>
            <person name="Petersen C."/>
            <person name="Sorensen T."/>
            <person name="Nielsen M.R."/>
            <person name="Sondergaard T.E."/>
            <person name="Sorensen J.L."/>
            <person name="Fitzpatrick D.A."/>
            <person name="Frisvad J.C."/>
            <person name="Nielsen K.L."/>
        </authorList>
    </citation>
    <scope>NUCLEOTIDE SEQUENCE [LARGE SCALE GENOMIC DNA]</scope>
    <source>
        <strain evidence="9 10">IBT 29057</strain>
    </source>
</reference>
<protein>
    <recommendedName>
        <fullName evidence="11">Linoleate 8R-lipoxygenase</fullName>
    </recommendedName>
</protein>
<name>A0AAD6DB93_9EURO</name>
<dbReference type="Proteomes" id="UP001216150">
    <property type="component" value="Unassembled WGS sequence"/>
</dbReference>
<dbReference type="GO" id="GO:0051213">
    <property type="term" value="F:dioxygenase activity"/>
    <property type="evidence" value="ECO:0007669"/>
    <property type="project" value="UniProtKB-KW"/>
</dbReference>
<comment type="subunit">
    <text evidence="1">Homotetramer.</text>
</comment>
<evidence type="ECO:0000313" key="10">
    <source>
        <dbReference type="Proteomes" id="UP001216150"/>
    </source>
</evidence>
<dbReference type="InterPro" id="IPR036396">
    <property type="entry name" value="Cyt_P450_sf"/>
</dbReference>
<evidence type="ECO:0000256" key="7">
    <source>
        <dbReference type="SAM" id="MobiDB-lite"/>
    </source>
</evidence>
<dbReference type="Gene3D" id="1.10.630.10">
    <property type="entry name" value="Cytochrome P450"/>
    <property type="match status" value="1"/>
</dbReference>
<dbReference type="GO" id="GO:0005506">
    <property type="term" value="F:iron ion binding"/>
    <property type="evidence" value="ECO:0007669"/>
    <property type="project" value="InterPro"/>
</dbReference>
<keyword evidence="6" id="KW-0349">Heme</keyword>
<dbReference type="PANTHER" id="PTHR11903">
    <property type="entry name" value="PROSTAGLANDIN G/H SYNTHASE"/>
    <property type="match status" value="1"/>
</dbReference>
<keyword evidence="8" id="KW-0812">Transmembrane</keyword>
<dbReference type="GO" id="GO:0006631">
    <property type="term" value="P:fatty acid metabolic process"/>
    <property type="evidence" value="ECO:0007669"/>
    <property type="project" value="UniProtKB-ARBA"/>
</dbReference>
<gene>
    <name evidence="9" type="ORF">N7450_009607</name>
</gene>
<evidence type="ECO:0000256" key="6">
    <source>
        <dbReference type="PIRSR" id="PIRSR619791-2"/>
    </source>
</evidence>
<dbReference type="GO" id="GO:0004601">
    <property type="term" value="F:peroxidase activity"/>
    <property type="evidence" value="ECO:0007669"/>
    <property type="project" value="InterPro"/>
</dbReference>
<dbReference type="InterPro" id="IPR019791">
    <property type="entry name" value="Haem_peroxidase_animal"/>
</dbReference>
<sequence length="1403" mass="154757">MALSEALPKATSGSSWNPLNWAPSLPFQSKLSLPGLSSLPGASLFGTKDQAWFKSMVTNLGLSGVLATVFSLFLYAAYLKFVKKDDKGILDLLKNKVSEYVNKIPGVGMLRKVPLLEKLIPSPESLIHVPKGTQSALGSISGIAPGITSKLNPAKWKVFNKKKIAEQEDDENYQAGEPYGDPTAMATGIATDLKSMGLKSGFKDLRTLFEVAKSKGKPINDRDMTMEKMIAIASSLPRTSKARGKLTGIIIDTLWKSLQHPPLSYMGNKFQYRTPDGSYNNPLQPDLGKAGSPYARTVPKMKHMHGVPPDPGLLFDLLMARSDDTFKENPAGISSVLFYHATIIIHDCFRTNRVDPSISDTSSYLDLAPLYGSNLKDQLSIRTLQRGLLKPDSFAEKRLLGQPPGVNVMLVMYSRFHNYVADVLLKINENGRFTLRPSKTEEDKKAALAQQDEDIFQTARLVTNGLYINISLHDYLRGLTNTHHSASDWTLDPRVEVGRMFDPEGVPRGIGNQVSAEFNLLYRFHSVISQRDEKWTNKFMQKIFPDKPLDQLTPQDFVQGLLRFEQSIPEDPAERTFDGLKRGADGKFDDAELVNIMKEKHGRPCGGIMTARKWNLASLNEMRSFFGLKRHNTFEDINPDPQVADLMRKLYDHPDMVEMYPGLFLEDGKPRMDPGCGGCPPYTVGRAVFSDAVSLVRSDRFLTVDYTASNLTAWGYQEVQQDYDILGGSMFWKLFQRAFPGWFPYNSLHCTQPMFTRKMNEQIAREIGTIDQYTFQDPSPPPTPNVVTKYSAVTKILSDQKNFRVIWAKNLNDMTPGKKYDSYMLGGDAAANRAQRNLVNEIMFSPPEFMQLLSQTSMHVAKELLEDETLSLGKDLNQLDIIRDIAIPLNTRIMADLFCLDLKTDENKGGSLNSTELYTYLMSVRTFGFNNFDPALALRRRKEAREGSKILTETTLKVILGGSNPLNDAKGIVSKATGAIIGAATSITSKIPFVGGLFSKASKKAEAKVETGSLRWYGQNVVKELISAGKSPEEAADICWLTAVAGVGAPIGMFADVLNYFLQEENSKHWEAIQNLTFSSDPESADQELRKYVLEAQRLTSTQRDIRACVSETTVDGKTYKPGDVVIALFGPACRDADVIPEPDQFKLDRPESAYIHLGYGPHACLGREIALTFIRSLVKVCGSLKHLRPAPGKMGALKQIQISGDKAYLNDSWSYLTTDPTTWKVHFDGVGKGVFRAPKLAAAAASDINYSALKKQQDEFIKEKLSNLMPNGPYASQNANGAADPTKPATYSEGAGATVPVPDEAPPINSVDQQSSMRGYQNLSDGQLQHQPSTKENPSLLNRAITDSGEVSQKAVGTAHDLAHGFVNSVPGGSSASHLAHGIAQGFIPNSDGYSGNTSEQR</sequence>
<dbReference type="InterPro" id="IPR001128">
    <property type="entry name" value="Cyt_P450"/>
</dbReference>
<keyword evidence="8" id="KW-1133">Transmembrane helix</keyword>
<proteinExistence type="predicted"/>
<keyword evidence="3" id="KW-0223">Dioxygenase</keyword>
<dbReference type="InterPro" id="IPR010255">
    <property type="entry name" value="Haem_peroxidase_sf"/>
</dbReference>
<evidence type="ECO:0000256" key="5">
    <source>
        <dbReference type="ARBA" id="ARBA00023004"/>
    </source>
</evidence>
<accession>A0AAD6DB93</accession>
<dbReference type="GO" id="GO:0004497">
    <property type="term" value="F:monooxygenase activity"/>
    <property type="evidence" value="ECO:0007669"/>
    <property type="project" value="InterPro"/>
</dbReference>
<evidence type="ECO:0000256" key="2">
    <source>
        <dbReference type="ARBA" id="ARBA00022723"/>
    </source>
</evidence>
<dbReference type="CDD" id="cd09817">
    <property type="entry name" value="linoleate_diol_synthase_like"/>
    <property type="match status" value="1"/>
</dbReference>
<evidence type="ECO:0000313" key="9">
    <source>
        <dbReference type="EMBL" id="KAJ5572623.1"/>
    </source>
</evidence>
<feature type="transmembrane region" description="Helical" evidence="8">
    <location>
        <begin position="57"/>
        <end position="78"/>
    </location>
</feature>
<evidence type="ECO:0000256" key="1">
    <source>
        <dbReference type="ARBA" id="ARBA00011881"/>
    </source>
</evidence>
<organism evidence="9 10">
    <name type="scientific">Penicillium hetheringtonii</name>
    <dbReference type="NCBI Taxonomy" id="911720"/>
    <lineage>
        <taxon>Eukaryota</taxon>
        <taxon>Fungi</taxon>
        <taxon>Dikarya</taxon>
        <taxon>Ascomycota</taxon>
        <taxon>Pezizomycotina</taxon>
        <taxon>Eurotiomycetes</taxon>
        <taxon>Eurotiomycetidae</taxon>
        <taxon>Eurotiales</taxon>
        <taxon>Aspergillaceae</taxon>
        <taxon>Penicillium</taxon>
    </lineage>
</organism>
<evidence type="ECO:0000256" key="3">
    <source>
        <dbReference type="ARBA" id="ARBA00022964"/>
    </source>
</evidence>
<evidence type="ECO:0008006" key="11">
    <source>
        <dbReference type="Google" id="ProtNLM"/>
    </source>
</evidence>
<dbReference type="GO" id="GO:0006979">
    <property type="term" value="P:response to oxidative stress"/>
    <property type="evidence" value="ECO:0007669"/>
    <property type="project" value="InterPro"/>
</dbReference>
<keyword evidence="10" id="KW-1185">Reference proteome</keyword>
<dbReference type="InterPro" id="IPR037120">
    <property type="entry name" value="Haem_peroxidase_sf_animal"/>
</dbReference>
<dbReference type="InterPro" id="IPR034812">
    <property type="entry name" value="Ppo-like_N"/>
</dbReference>
<comment type="caution">
    <text evidence="9">The sequence shown here is derived from an EMBL/GenBank/DDBJ whole genome shotgun (WGS) entry which is preliminary data.</text>
</comment>
<dbReference type="Pfam" id="PF00067">
    <property type="entry name" value="p450"/>
    <property type="match status" value="1"/>
</dbReference>
<dbReference type="SUPFAM" id="SSF48113">
    <property type="entry name" value="Heme-dependent peroxidases"/>
    <property type="match status" value="1"/>
</dbReference>
<keyword evidence="2 6" id="KW-0479">Metal-binding</keyword>
<feature type="region of interest" description="Disordered" evidence="7">
    <location>
        <begin position="1272"/>
        <end position="1315"/>
    </location>
</feature>